<dbReference type="STRING" id="448386.A0A2V3IU66"/>
<evidence type="ECO:0000256" key="1">
    <source>
        <dbReference type="ARBA" id="ARBA00001933"/>
    </source>
</evidence>
<name>A0A2V3IU66_9FLOR</name>
<evidence type="ECO:0000256" key="5">
    <source>
        <dbReference type="ARBA" id="ARBA00022898"/>
    </source>
</evidence>
<evidence type="ECO:0000256" key="2">
    <source>
        <dbReference type="ARBA" id="ARBA00007441"/>
    </source>
</evidence>
<dbReference type="GO" id="GO:0030170">
    <property type="term" value="F:pyridoxal phosphate binding"/>
    <property type="evidence" value="ECO:0007669"/>
    <property type="project" value="InterPro"/>
</dbReference>
<dbReference type="InterPro" id="IPR015424">
    <property type="entry name" value="PyrdxlP-dep_Trfase"/>
</dbReference>
<dbReference type="GO" id="GO:0008483">
    <property type="term" value="F:transaminase activity"/>
    <property type="evidence" value="ECO:0007669"/>
    <property type="project" value="UniProtKB-KW"/>
</dbReference>
<feature type="domain" description="Aminotransferase class I/classII large" evidence="6">
    <location>
        <begin position="110"/>
        <end position="401"/>
    </location>
</feature>
<sequence>MSSLSEKQPCTSHRIQQTKPAIIDELLKKYSSTVNLSLCQGAPFIGMPPEAQESVQHFLQDPATAKQMCEYGDVVGSEDLRRLWGNILGRGYNNQPKFPSDDLHSLDTLFPKHELMITAGANQGFVNIVLALCDSGDEVLLVLPYYFSHENALVMAGVVPRAVPVDVTTFLPNIEDIGDRITEKSKAVVIVNPGNPSGVVFPSSLLQKISTMCKKRNVWLILDEAYREFSYRDDDKTVFSPEPDEHIIKLYTMSKVYGLAGWRVGALLYPKRISADMRKVQDTIPTHASLLSQFVACEALKHSPFYEKDNYISMMRFVWVQFCEAVKKAYCAVSLSNYVLPCGAFYFFLPYDDTQYIAEKTEADDSFSVDFLATRFRILVCPGFSFGMCGYIRVSYGRIKPTQAKKASLHFGNAMSALLKEQSRRRETKSSSH</sequence>
<dbReference type="InterPro" id="IPR015421">
    <property type="entry name" value="PyrdxlP-dep_Trfase_major"/>
</dbReference>
<keyword evidence="5" id="KW-0663">Pyridoxal phosphate</keyword>
<dbReference type="InterPro" id="IPR050596">
    <property type="entry name" value="AspAT/PAT-like"/>
</dbReference>
<evidence type="ECO:0000256" key="4">
    <source>
        <dbReference type="ARBA" id="ARBA00022679"/>
    </source>
</evidence>
<organism evidence="7 8">
    <name type="scientific">Gracilariopsis chorda</name>
    <dbReference type="NCBI Taxonomy" id="448386"/>
    <lineage>
        <taxon>Eukaryota</taxon>
        <taxon>Rhodophyta</taxon>
        <taxon>Florideophyceae</taxon>
        <taxon>Rhodymeniophycidae</taxon>
        <taxon>Gracilariales</taxon>
        <taxon>Gracilariaceae</taxon>
        <taxon>Gracilariopsis</taxon>
    </lineage>
</organism>
<dbReference type="AlphaFoldDB" id="A0A2V3IU66"/>
<dbReference type="GO" id="GO:0006520">
    <property type="term" value="P:amino acid metabolic process"/>
    <property type="evidence" value="ECO:0007669"/>
    <property type="project" value="InterPro"/>
</dbReference>
<evidence type="ECO:0000313" key="8">
    <source>
        <dbReference type="Proteomes" id="UP000247409"/>
    </source>
</evidence>
<dbReference type="InterPro" id="IPR004839">
    <property type="entry name" value="Aminotransferase_I/II_large"/>
</dbReference>
<comment type="cofactor">
    <cofactor evidence="1">
        <name>pyridoxal 5'-phosphate</name>
        <dbReference type="ChEBI" id="CHEBI:597326"/>
    </cofactor>
</comment>
<dbReference type="SUPFAM" id="SSF53383">
    <property type="entry name" value="PLP-dependent transferases"/>
    <property type="match status" value="1"/>
</dbReference>
<dbReference type="InterPro" id="IPR015422">
    <property type="entry name" value="PyrdxlP-dep_Trfase_small"/>
</dbReference>
<comment type="similarity">
    <text evidence="2">Belongs to the class-I pyridoxal-phosphate-dependent aminotransferase family.</text>
</comment>
<comment type="caution">
    <text evidence="7">The sequence shown here is derived from an EMBL/GenBank/DDBJ whole genome shotgun (WGS) entry which is preliminary data.</text>
</comment>
<gene>
    <name evidence="7" type="ORF">BWQ96_04568</name>
</gene>
<keyword evidence="8" id="KW-1185">Reference proteome</keyword>
<evidence type="ECO:0000256" key="3">
    <source>
        <dbReference type="ARBA" id="ARBA00022576"/>
    </source>
</evidence>
<reference evidence="7 8" key="1">
    <citation type="journal article" date="2018" name="Mol. Biol. Evol.">
        <title>Analysis of the draft genome of the red seaweed Gracilariopsis chorda provides insights into genome size evolution in Rhodophyta.</title>
        <authorList>
            <person name="Lee J."/>
            <person name="Yang E.C."/>
            <person name="Graf L."/>
            <person name="Yang J.H."/>
            <person name="Qiu H."/>
            <person name="Zel Zion U."/>
            <person name="Chan C.X."/>
            <person name="Stephens T.G."/>
            <person name="Weber A.P.M."/>
            <person name="Boo G.H."/>
            <person name="Boo S.M."/>
            <person name="Kim K.M."/>
            <person name="Shin Y."/>
            <person name="Jung M."/>
            <person name="Lee S.J."/>
            <person name="Yim H.S."/>
            <person name="Lee J.H."/>
            <person name="Bhattacharya D."/>
            <person name="Yoon H.S."/>
        </authorList>
    </citation>
    <scope>NUCLEOTIDE SEQUENCE [LARGE SCALE GENOMIC DNA]</scope>
    <source>
        <strain evidence="7 8">SKKU-2015</strain>
        <tissue evidence="7">Whole body</tissue>
    </source>
</reference>
<dbReference type="Proteomes" id="UP000247409">
    <property type="component" value="Unassembled WGS sequence"/>
</dbReference>
<proteinExistence type="inferred from homology"/>
<dbReference type="Gene3D" id="3.40.640.10">
    <property type="entry name" value="Type I PLP-dependent aspartate aminotransferase-like (Major domain)"/>
    <property type="match status" value="1"/>
</dbReference>
<protein>
    <submittedName>
        <fullName evidence="7">Aspartate aminotransferase</fullName>
    </submittedName>
</protein>
<dbReference type="Pfam" id="PF00155">
    <property type="entry name" value="Aminotran_1_2"/>
    <property type="match status" value="1"/>
</dbReference>
<dbReference type="CDD" id="cd00609">
    <property type="entry name" value="AAT_like"/>
    <property type="match status" value="1"/>
</dbReference>
<dbReference type="PANTHER" id="PTHR46383">
    <property type="entry name" value="ASPARTATE AMINOTRANSFERASE"/>
    <property type="match status" value="1"/>
</dbReference>
<keyword evidence="4 7" id="KW-0808">Transferase</keyword>
<keyword evidence="3 7" id="KW-0032">Aminotransferase</keyword>
<evidence type="ECO:0000313" key="7">
    <source>
        <dbReference type="EMBL" id="PXF45664.1"/>
    </source>
</evidence>
<dbReference type="EMBL" id="NBIV01000055">
    <property type="protein sequence ID" value="PXF45664.1"/>
    <property type="molecule type" value="Genomic_DNA"/>
</dbReference>
<evidence type="ECO:0000259" key="6">
    <source>
        <dbReference type="Pfam" id="PF00155"/>
    </source>
</evidence>
<dbReference type="PANTHER" id="PTHR46383:SF5">
    <property type="entry name" value="AMINOTRANSFERASE CLASS I_CLASSII DOMAIN-CONTAINING PROTEIN"/>
    <property type="match status" value="1"/>
</dbReference>
<accession>A0A2V3IU66</accession>
<dbReference type="OrthoDB" id="7042322at2759"/>
<dbReference type="Gene3D" id="3.90.1150.10">
    <property type="entry name" value="Aspartate Aminotransferase, domain 1"/>
    <property type="match status" value="1"/>
</dbReference>